<feature type="compositionally biased region" description="Basic and acidic residues" evidence="1">
    <location>
        <begin position="467"/>
        <end position="481"/>
    </location>
</feature>
<dbReference type="InterPro" id="IPR036038">
    <property type="entry name" value="Aminotransferase-like"/>
</dbReference>
<dbReference type="Gene3D" id="3.20.10.10">
    <property type="entry name" value="D-amino Acid Aminotransferase, subunit A, domain 2"/>
    <property type="match status" value="1"/>
</dbReference>
<dbReference type="SUPFAM" id="SSF56752">
    <property type="entry name" value="D-aminoacid aminotransferase-like PLP-dependent enzymes"/>
    <property type="match status" value="1"/>
</dbReference>
<feature type="region of interest" description="Disordered" evidence="1">
    <location>
        <begin position="464"/>
        <end position="502"/>
    </location>
</feature>
<proteinExistence type="predicted"/>
<dbReference type="InterPro" id="IPR043132">
    <property type="entry name" value="BCAT-like_C"/>
</dbReference>
<accession>A0AAV5REW1</accession>
<keyword evidence="3" id="KW-1185">Reference proteome</keyword>
<reference evidence="2 3" key="1">
    <citation type="journal article" date="2023" name="Elife">
        <title>Identification of key yeast species and microbe-microbe interactions impacting larval growth of Drosophila in the wild.</title>
        <authorList>
            <person name="Mure A."/>
            <person name="Sugiura Y."/>
            <person name="Maeda R."/>
            <person name="Honda K."/>
            <person name="Sakurai N."/>
            <person name="Takahashi Y."/>
            <person name="Watada M."/>
            <person name="Katoh T."/>
            <person name="Gotoh A."/>
            <person name="Gotoh Y."/>
            <person name="Taniguchi I."/>
            <person name="Nakamura K."/>
            <person name="Hayashi T."/>
            <person name="Katayama T."/>
            <person name="Uemura T."/>
            <person name="Hattori Y."/>
        </authorList>
    </citation>
    <scope>NUCLEOTIDE SEQUENCE [LARGE SCALE GENOMIC DNA]</scope>
    <source>
        <strain evidence="2 3">SB-73</strain>
    </source>
</reference>
<comment type="caution">
    <text evidence="2">The sequence shown here is derived from an EMBL/GenBank/DDBJ whole genome shotgun (WGS) entry which is preliminary data.</text>
</comment>
<dbReference type="GO" id="GO:0003824">
    <property type="term" value="F:catalytic activity"/>
    <property type="evidence" value="ECO:0007669"/>
    <property type="project" value="InterPro"/>
</dbReference>
<protein>
    <submittedName>
        <fullName evidence="2">Uncharacterized protein</fullName>
    </submittedName>
</protein>
<evidence type="ECO:0000313" key="3">
    <source>
        <dbReference type="Proteomes" id="UP001362899"/>
    </source>
</evidence>
<dbReference type="AlphaFoldDB" id="A0AAV5REW1"/>
<organism evidence="2 3">
    <name type="scientific">Starmerella bacillaris</name>
    <name type="common">Yeast</name>
    <name type="synonym">Candida zemplinina</name>
    <dbReference type="NCBI Taxonomy" id="1247836"/>
    <lineage>
        <taxon>Eukaryota</taxon>
        <taxon>Fungi</taxon>
        <taxon>Dikarya</taxon>
        <taxon>Ascomycota</taxon>
        <taxon>Saccharomycotina</taxon>
        <taxon>Dipodascomycetes</taxon>
        <taxon>Dipodascales</taxon>
        <taxon>Trichomonascaceae</taxon>
        <taxon>Starmerella</taxon>
    </lineage>
</organism>
<dbReference type="EMBL" id="BTGC01000003">
    <property type="protein sequence ID" value="GMM49647.1"/>
    <property type="molecule type" value="Genomic_DNA"/>
</dbReference>
<dbReference type="Proteomes" id="UP001362899">
    <property type="component" value="Unassembled WGS sequence"/>
</dbReference>
<name>A0AAV5REW1_STABA</name>
<gene>
    <name evidence="2" type="ORF">DASB73_006050</name>
</gene>
<sequence>MVTAKKVYTREELDVFIDNPQRILRSHARKAQVITADVYFDYTLDHNPFASFSEGPFLLLRLHFKQLQFTSRCLGWSIDIYSQRKQILSRLYNFTLPEDNILKGTVDAVAGLEGIGTSIHADHTDDAYGGNKHGLVRLTLDEQGKMDMNLLDFEEKFTLNGLIDHLSFLNNDPLLVMDNLEYFVTSLDPIPVFIDTQPTIECFYTTFSLAETWPFDEADARIKKKYANNQDLESNNRPDFVDSLQAVSIQPQYPNETNHPSIFDSTEPSFFSNYGGIYDPLHLDSAVPEFRLEKLITLATLNAYNTVLESMGTSDIKMALRTPSKTDDLADELLNKFTSSNNNSNSNNDDDNGANESQKVLDADNILALTYNPLQQVLNAGFFTIAFLFQGQWVTPHASTGCRIDPLRQALLEMRIIHENIISVHDLEDMEDCILINSAFGVLRGVVSGTKPVVLSKVGRKRPAAKPKNETKVISEKEAARRSAQAQMMQGDKIPGTSVFRA</sequence>
<feature type="region of interest" description="Disordered" evidence="1">
    <location>
        <begin position="336"/>
        <end position="356"/>
    </location>
</feature>
<evidence type="ECO:0000256" key="1">
    <source>
        <dbReference type="SAM" id="MobiDB-lite"/>
    </source>
</evidence>
<evidence type="ECO:0000313" key="2">
    <source>
        <dbReference type="EMBL" id="GMM49647.1"/>
    </source>
</evidence>